<dbReference type="AlphaFoldDB" id="A0A2G8LRC2"/>
<feature type="compositionally biased region" description="Basic and acidic residues" evidence="1">
    <location>
        <begin position="13"/>
        <end position="22"/>
    </location>
</feature>
<dbReference type="Gene3D" id="3.40.50.300">
    <property type="entry name" value="P-loop containing nucleotide triphosphate hydrolases"/>
    <property type="match status" value="1"/>
</dbReference>
<gene>
    <name evidence="2" type="ORF">BSL78_00226</name>
</gene>
<dbReference type="PANTHER" id="PTHR32301">
    <property type="entry name" value="COUNTIN RECEPTOR CNR3-RELATED"/>
    <property type="match status" value="1"/>
</dbReference>
<dbReference type="InterPro" id="IPR027417">
    <property type="entry name" value="P-loop_NTPase"/>
</dbReference>
<dbReference type="InterPro" id="IPR005331">
    <property type="entry name" value="Sulfotransferase"/>
</dbReference>
<organism evidence="2 3">
    <name type="scientific">Stichopus japonicus</name>
    <name type="common">Sea cucumber</name>
    <dbReference type="NCBI Taxonomy" id="307972"/>
    <lineage>
        <taxon>Eukaryota</taxon>
        <taxon>Metazoa</taxon>
        <taxon>Echinodermata</taxon>
        <taxon>Eleutherozoa</taxon>
        <taxon>Echinozoa</taxon>
        <taxon>Holothuroidea</taxon>
        <taxon>Aspidochirotacea</taxon>
        <taxon>Aspidochirotida</taxon>
        <taxon>Stichopodidae</taxon>
        <taxon>Apostichopus</taxon>
    </lineage>
</organism>
<feature type="region of interest" description="Disordered" evidence="1">
    <location>
        <begin position="1"/>
        <end position="28"/>
    </location>
</feature>
<dbReference type="EMBL" id="MRZV01000005">
    <property type="protein sequence ID" value="PIK62775.1"/>
    <property type="molecule type" value="Genomic_DNA"/>
</dbReference>
<dbReference type="PANTHER" id="PTHR32301:SF6">
    <property type="entry name" value="GOLVESIN-RELATED"/>
    <property type="match status" value="1"/>
</dbReference>
<dbReference type="InterPro" id="IPR053259">
    <property type="entry name" value="Golvesin-related_Golgi"/>
</dbReference>
<name>A0A2G8LRC2_STIJA</name>
<dbReference type="OrthoDB" id="10010208at2759"/>
<accession>A0A2G8LRC2</accession>
<dbReference type="GO" id="GO:0008146">
    <property type="term" value="F:sulfotransferase activity"/>
    <property type="evidence" value="ECO:0007669"/>
    <property type="project" value="InterPro"/>
</dbReference>
<dbReference type="SUPFAM" id="SSF52540">
    <property type="entry name" value="P-loop containing nucleoside triphosphate hydrolases"/>
    <property type="match status" value="1"/>
</dbReference>
<proteinExistence type="predicted"/>
<dbReference type="Pfam" id="PF03567">
    <property type="entry name" value="Sulfotransfer_2"/>
    <property type="match status" value="1"/>
</dbReference>
<reference evidence="2 3" key="1">
    <citation type="journal article" date="2017" name="PLoS Biol.">
        <title>The sea cucumber genome provides insights into morphological evolution and visceral regeneration.</title>
        <authorList>
            <person name="Zhang X."/>
            <person name="Sun L."/>
            <person name="Yuan J."/>
            <person name="Sun Y."/>
            <person name="Gao Y."/>
            <person name="Zhang L."/>
            <person name="Li S."/>
            <person name="Dai H."/>
            <person name="Hamel J.F."/>
            <person name="Liu C."/>
            <person name="Yu Y."/>
            <person name="Liu S."/>
            <person name="Lin W."/>
            <person name="Guo K."/>
            <person name="Jin S."/>
            <person name="Xu P."/>
            <person name="Storey K.B."/>
            <person name="Huan P."/>
            <person name="Zhang T."/>
            <person name="Zhou Y."/>
            <person name="Zhang J."/>
            <person name="Lin C."/>
            <person name="Li X."/>
            <person name="Xing L."/>
            <person name="Huo D."/>
            <person name="Sun M."/>
            <person name="Wang L."/>
            <person name="Mercier A."/>
            <person name="Li F."/>
            <person name="Yang H."/>
            <person name="Xiang J."/>
        </authorList>
    </citation>
    <scope>NUCLEOTIDE SEQUENCE [LARGE SCALE GENOMIC DNA]</scope>
    <source>
        <strain evidence="2">Shaxun</strain>
        <tissue evidence="2">Muscle</tissue>
    </source>
</reference>
<evidence type="ECO:0000313" key="2">
    <source>
        <dbReference type="EMBL" id="PIK62775.1"/>
    </source>
</evidence>
<keyword evidence="3" id="KW-1185">Reference proteome</keyword>
<sequence>MGQQAAHVLTDSIRSRPRDGRTLPDVPTPVESLTENLRVDKLRNFVPNVFLYPLHALPLKSTIVSFLHNPKSGGTSVKDCMLSLGKAMNKNEPVVVATSTVAEVRENLLNHMTSPSDYYMGDAVLGICDYVEGRPCSYFTMVREPYERMVSHYYFCKGGGPSWPQCDNSLEEFALSLCSVFFRQLTVRVFCAATYNNTYQCERKISSIDHFQRDPAERAAILNYFLENLDKIFTVIGLTKEFETSLKIFEKTYGDPFHTVCNEMHSNSGSYENGTDIEAIRGDKRRINMEAKDRLMKNQEIQQCLYEDVQLYSKLYDIYQTQKRVMNIQ</sequence>
<comment type="caution">
    <text evidence="2">The sequence shown here is derived from an EMBL/GenBank/DDBJ whole genome shotgun (WGS) entry which is preliminary data.</text>
</comment>
<evidence type="ECO:0000313" key="3">
    <source>
        <dbReference type="Proteomes" id="UP000230750"/>
    </source>
</evidence>
<protein>
    <submittedName>
        <fullName evidence="2">Uncharacterized protein</fullName>
    </submittedName>
</protein>
<dbReference type="Proteomes" id="UP000230750">
    <property type="component" value="Unassembled WGS sequence"/>
</dbReference>
<evidence type="ECO:0000256" key="1">
    <source>
        <dbReference type="SAM" id="MobiDB-lite"/>
    </source>
</evidence>
<dbReference type="GO" id="GO:0016020">
    <property type="term" value="C:membrane"/>
    <property type="evidence" value="ECO:0007669"/>
    <property type="project" value="InterPro"/>
</dbReference>